<evidence type="ECO:0000313" key="9">
    <source>
        <dbReference type="EMBL" id="MZP42900.1"/>
    </source>
</evidence>
<dbReference type="RefSeq" id="WP_161261469.1">
    <property type="nucleotide sequence ID" value="NZ_JAFBDC010000004.1"/>
</dbReference>
<gene>
    <name evidence="9" type="ORF">GTO89_07585</name>
</gene>
<evidence type="ECO:0000256" key="5">
    <source>
        <dbReference type="ARBA" id="ARBA00023124"/>
    </source>
</evidence>
<protein>
    <recommendedName>
        <fullName evidence="8">Abasic site processing protein</fullName>
        <ecNumber evidence="8">3.4.-.-</ecNumber>
    </recommendedName>
</protein>
<evidence type="ECO:0000256" key="2">
    <source>
        <dbReference type="ARBA" id="ARBA00022670"/>
    </source>
</evidence>
<evidence type="ECO:0000313" key="10">
    <source>
        <dbReference type="Proteomes" id="UP000471031"/>
    </source>
</evidence>
<dbReference type="InterPro" id="IPR036590">
    <property type="entry name" value="SRAP-like"/>
</dbReference>
<keyword evidence="5" id="KW-0190">Covalent protein-DNA linkage</keyword>
<dbReference type="GO" id="GO:0106300">
    <property type="term" value="P:protein-DNA covalent cross-linking repair"/>
    <property type="evidence" value="ECO:0007669"/>
    <property type="project" value="InterPro"/>
</dbReference>
<sequence>MCGRFTLTVNPAELLAMFGLSTAEEFAPRFNIAPGQNLLTVVNDGANKALRARWGLVPHWAKKADIGYKLINARAETLAEKPAFRGLLQTNRCLIPADGFYEWQQAGKQKIPHRFCLRDRGVFAFAGLWSSWIAPTGEMVNSCAIITTEPNERVAPIHDRMPVMLSPAQCPLWLEPGAPVRELLRPFPPEGMEGYPVSTVVNSIKADRPDMIEPAGQGVLF</sequence>
<dbReference type="EC" id="3.4.-.-" evidence="8"/>
<dbReference type="InterPro" id="IPR003738">
    <property type="entry name" value="SRAP"/>
</dbReference>
<dbReference type="AlphaFoldDB" id="A0A845LD92"/>
<comment type="caution">
    <text evidence="9">The sequence shown here is derived from an EMBL/GenBank/DDBJ whole genome shotgun (WGS) entry which is preliminary data.</text>
</comment>
<dbReference type="PANTHER" id="PTHR13604">
    <property type="entry name" value="DC12-RELATED"/>
    <property type="match status" value="1"/>
</dbReference>
<proteinExistence type="inferred from homology"/>
<reference evidence="9 10" key="1">
    <citation type="submission" date="2020-01" db="EMBL/GenBank/DDBJ databases">
        <title>Whole genome sequence of Heliobacterium gestii DSM 11169.</title>
        <authorList>
            <person name="Kyndt J.A."/>
            <person name="Meyer T.E."/>
        </authorList>
    </citation>
    <scope>NUCLEOTIDE SEQUENCE [LARGE SCALE GENOMIC DNA]</scope>
    <source>
        <strain evidence="9 10">DSM 11169</strain>
    </source>
</reference>
<keyword evidence="2 8" id="KW-0645">Protease</keyword>
<evidence type="ECO:0000256" key="1">
    <source>
        <dbReference type="ARBA" id="ARBA00008136"/>
    </source>
</evidence>
<keyword evidence="4 8" id="KW-0378">Hydrolase</keyword>
<dbReference type="EMBL" id="WXEX01000005">
    <property type="protein sequence ID" value="MZP42900.1"/>
    <property type="molecule type" value="Genomic_DNA"/>
</dbReference>
<evidence type="ECO:0000256" key="6">
    <source>
        <dbReference type="ARBA" id="ARBA00023125"/>
    </source>
</evidence>
<dbReference type="Proteomes" id="UP000471031">
    <property type="component" value="Unassembled WGS sequence"/>
</dbReference>
<dbReference type="SUPFAM" id="SSF143081">
    <property type="entry name" value="BB1717-like"/>
    <property type="match status" value="1"/>
</dbReference>
<accession>A0A845LD92</accession>
<evidence type="ECO:0000256" key="8">
    <source>
        <dbReference type="RuleBase" id="RU364100"/>
    </source>
</evidence>
<dbReference type="PANTHER" id="PTHR13604:SF0">
    <property type="entry name" value="ABASIC SITE PROCESSING PROTEIN HMCES"/>
    <property type="match status" value="1"/>
</dbReference>
<evidence type="ECO:0000256" key="3">
    <source>
        <dbReference type="ARBA" id="ARBA00022763"/>
    </source>
</evidence>
<dbReference type="GO" id="GO:0003697">
    <property type="term" value="F:single-stranded DNA binding"/>
    <property type="evidence" value="ECO:0007669"/>
    <property type="project" value="InterPro"/>
</dbReference>
<dbReference type="GO" id="GO:0008233">
    <property type="term" value="F:peptidase activity"/>
    <property type="evidence" value="ECO:0007669"/>
    <property type="project" value="UniProtKB-KW"/>
</dbReference>
<organism evidence="9 10">
    <name type="scientific">Heliomicrobium gestii</name>
    <name type="common">Heliobacterium gestii</name>
    <dbReference type="NCBI Taxonomy" id="2699"/>
    <lineage>
        <taxon>Bacteria</taxon>
        <taxon>Bacillati</taxon>
        <taxon>Bacillota</taxon>
        <taxon>Clostridia</taxon>
        <taxon>Eubacteriales</taxon>
        <taxon>Heliobacteriaceae</taxon>
        <taxon>Heliomicrobium</taxon>
    </lineage>
</organism>
<comment type="similarity">
    <text evidence="1 8">Belongs to the SOS response-associated peptidase family.</text>
</comment>
<keyword evidence="3" id="KW-0227">DNA damage</keyword>
<dbReference type="OrthoDB" id="9782620at2"/>
<keyword evidence="10" id="KW-1185">Reference proteome</keyword>
<evidence type="ECO:0000256" key="4">
    <source>
        <dbReference type="ARBA" id="ARBA00022801"/>
    </source>
</evidence>
<name>A0A845LD92_HELGE</name>
<dbReference type="Pfam" id="PF02586">
    <property type="entry name" value="SRAP"/>
    <property type="match status" value="1"/>
</dbReference>
<keyword evidence="7" id="KW-0456">Lyase</keyword>
<evidence type="ECO:0000256" key="7">
    <source>
        <dbReference type="ARBA" id="ARBA00023239"/>
    </source>
</evidence>
<dbReference type="GO" id="GO:0016829">
    <property type="term" value="F:lyase activity"/>
    <property type="evidence" value="ECO:0007669"/>
    <property type="project" value="UniProtKB-KW"/>
</dbReference>
<keyword evidence="6" id="KW-0238">DNA-binding</keyword>
<dbReference type="GO" id="GO:0006508">
    <property type="term" value="P:proteolysis"/>
    <property type="evidence" value="ECO:0007669"/>
    <property type="project" value="UniProtKB-KW"/>
</dbReference>
<dbReference type="Gene3D" id="3.90.1680.10">
    <property type="entry name" value="SOS response associated peptidase-like"/>
    <property type="match status" value="1"/>
</dbReference>